<sequence length="109" mass="11529">MTSVDRLVPGRTTISARALEHLVTGMVRDAASARVRDIEVSLADAAGALRVSVTVPLLVGARPATPIFEQGALVRNHVIAGMKTLSGRAVGAVDVRYAGVRMMPARRVR</sequence>
<keyword evidence="2" id="KW-1185">Reference proteome</keyword>
<name>A0A4P6EFA5_9MICO</name>
<dbReference type="KEGG" id="mprt:ET475_11090"/>
<dbReference type="OrthoDB" id="5081497at2"/>
<protein>
    <recommendedName>
        <fullName evidence="3">Asp23/Gls24 family envelope stress response protein</fullName>
    </recommendedName>
</protein>
<dbReference type="Proteomes" id="UP000293995">
    <property type="component" value="Chromosome"/>
</dbReference>
<reference evidence="1 2" key="1">
    <citation type="submission" date="2019-01" db="EMBL/GenBank/DDBJ databases">
        <title>Genome sequencing of strain DFW100M-13.</title>
        <authorList>
            <person name="Heo J."/>
            <person name="Kim S.-J."/>
            <person name="Kim J.-S."/>
            <person name="Hong S.-B."/>
            <person name="Kwon S.-W."/>
        </authorList>
    </citation>
    <scope>NUCLEOTIDE SEQUENCE [LARGE SCALE GENOMIC DNA]</scope>
    <source>
        <strain evidence="1 2">DFW100M-13</strain>
    </source>
</reference>
<dbReference type="RefSeq" id="WP_129389951.1">
    <property type="nucleotide sequence ID" value="NZ_CP035494.1"/>
</dbReference>
<accession>A0A4P6EFA5</accession>
<gene>
    <name evidence="1" type="ORF">ET475_11090</name>
</gene>
<organism evidence="1 2">
    <name type="scientific">Microbacterium protaetiae</name>
    <dbReference type="NCBI Taxonomy" id="2509458"/>
    <lineage>
        <taxon>Bacteria</taxon>
        <taxon>Bacillati</taxon>
        <taxon>Actinomycetota</taxon>
        <taxon>Actinomycetes</taxon>
        <taxon>Micrococcales</taxon>
        <taxon>Microbacteriaceae</taxon>
        <taxon>Microbacterium</taxon>
    </lineage>
</organism>
<dbReference type="EMBL" id="CP035494">
    <property type="protein sequence ID" value="QAY60476.1"/>
    <property type="molecule type" value="Genomic_DNA"/>
</dbReference>
<dbReference type="AlphaFoldDB" id="A0A4P6EFA5"/>
<proteinExistence type="predicted"/>
<evidence type="ECO:0000313" key="1">
    <source>
        <dbReference type="EMBL" id="QAY60476.1"/>
    </source>
</evidence>
<evidence type="ECO:0008006" key="3">
    <source>
        <dbReference type="Google" id="ProtNLM"/>
    </source>
</evidence>
<evidence type="ECO:0000313" key="2">
    <source>
        <dbReference type="Proteomes" id="UP000293995"/>
    </source>
</evidence>